<protein>
    <recommendedName>
        <fullName evidence="3">Secreted protein</fullName>
    </recommendedName>
</protein>
<feature type="non-terminal residue" evidence="2">
    <location>
        <position position="1"/>
    </location>
</feature>
<proteinExistence type="predicted"/>
<keyword evidence="1" id="KW-0732">Signal</keyword>
<reference evidence="2" key="1">
    <citation type="journal article" date="2016" name="Ticks Tick Borne Dis.">
        <title>De novo assembly and annotation of the salivary gland transcriptome of Rhipicephalus appendiculatus male and female ticks during blood feeding.</title>
        <authorList>
            <person name="de Castro M.H."/>
            <person name="de Klerk D."/>
            <person name="Pienaar R."/>
            <person name="Latif A.A."/>
            <person name="Rees D.J."/>
            <person name="Mans B.J."/>
        </authorList>
    </citation>
    <scope>NUCLEOTIDE SEQUENCE</scope>
    <source>
        <tissue evidence="2">Salivary glands</tissue>
    </source>
</reference>
<feature type="chain" id="PRO_5007287123" description="Secreted protein" evidence="1">
    <location>
        <begin position="23"/>
        <end position="115"/>
    </location>
</feature>
<organism evidence="2">
    <name type="scientific">Rhipicephalus appendiculatus</name>
    <name type="common">Brown ear tick</name>
    <dbReference type="NCBI Taxonomy" id="34631"/>
    <lineage>
        <taxon>Eukaryota</taxon>
        <taxon>Metazoa</taxon>
        <taxon>Ecdysozoa</taxon>
        <taxon>Arthropoda</taxon>
        <taxon>Chelicerata</taxon>
        <taxon>Arachnida</taxon>
        <taxon>Acari</taxon>
        <taxon>Parasitiformes</taxon>
        <taxon>Ixodida</taxon>
        <taxon>Ixodoidea</taxon>
        <taxon>Ixodidae</taxon>
        <taxon>Rhipicephalinae</taxon>
        <taxon>Rhipicephalus</taxon>
        <taxon>Rhipicephalus</taxon>
    </lineage>
</organism>
<dbReference type="AlphaFoldDB" id="A0A131Z984"/>
<accession>A0A131Z984</accession>
<evidence type="ECO:0000313" key="2">
    <source>
        <dbReference type="EMBL" id="JAP87909.1"/>
    </source>
</evidence>
<dbReference type="EMBL" id="GEDV01000648">
    <property type="protein sequence ID" value="JAP87909.1"/>
    <property type="molecule type" value="Transcribed_RNA"/>
</dbReference>
<evidence type="ECO:0000256" key="1">
    <source>
        <dbReference type="SAM" id="SignalP"/>
    </source>
</evidence>
<evidence type="ECO:0008006" key="3">
    <source>
        <dbReference type="Google" id="ProtNLM"/>
    </source>
</evidence>
<sequence>FLPATAIRILLSCLLLPRESLSYCYWHISRPLPPVVIRCHVIVPLLKHIAKRRALELFIAYHSFGSGKLQRGTCFLHRLGIHRAYRLRIRCTRRFFVNCSLLQRGGTQEKRSAAS</sequence>
<name>A0A131Z984_RHIAP</name>
<feature type="signal peptide" evidence="1">
    <location>
        <begin position="1"/>
        <end position="22"/>
    </location>
</feature>